<accession>A0A8S5LEQ5</accession>
<protein>
    <submittedName>
        <fullName evidence="2">Uncharacterized protein</fullName>
    </submittedName>
</protein>
<feature type="transmembrane region" description="Helical" evidence="1">
    <location>
        <begin position="24"/>
        <end position="47"/>
    </location>
</feature>
<name>A0A8S5LEQ5_9CAUD</name>
<feature type="transmembrane region" description="Helical" evidence="1">
    <location>
        <begin position="59"/>
        <end position="86"/>
    </location>
</feature>
<evidence type="ECO:0000256" key="1">
    <source>
        <dbReference type="SAM" id="Phobius"/>
    </source>
</evidence>
<dbReference type="EMBL" id="BK014699">
    <property type="protein sequence ID" value="DAD68323.1"/>
    <property type="molecule type" value="Genomic_DNA"/>
</dbReference>
<keyword evidence="1" id="KW-0812">Transmembrane</keyword>
<evidence type="ECO:0000313" key="2">
    <source>
        <dbReference type="EMBL" id="DAD68323.1"/>
    </source>
</evidence>
<proteinExistence type="predicted"/>
<keyword evidence="1" id="KW-1133">Transmembrane helix</keyword>
<reference evidence="2" key="1">
    <citation type="journal article" date="2021" name="Proc. Natl. Acad. Sci. U.S.A.">
        <title>A Catalog of Tens of Thousands of Viruses from Human Metagenomes Reveals Hidden Associations with Chronic Diseases.</title>
        <authorList>
            <person name="Tisza M.J."/>
            <person name="Buck C.B."/>
        </authorList>
    </citation>
    <scope>NUCLEOTIDE SEQUENCE</scope>
    <source>
        <strain evidence="2">Ct4s49</strain>
    </source>
</reference>
<organism evidence="2">
    <name type="scientific">Podoviridae sp. ct4s49</name>
    <dbReference type="NCBI Taxonomy" id="2823555"/>
    <lineage>
        <taxon>Viruses</taxon>
        <taxon>Duplodnaviria</taxon>
        <taxon>Heunggongvirae</taxon>
        <taxon>Uroviricota</taxon>
        <taxon>Caudoviricetes</taxon>
    </lineage>
</organism>
<keyword evidence="1" id="KW-0472">Membrane</keyword>
<sequence length="134" mass="15590">MWDALIPAVFSVLKNHFDEIAMRICSWVVSFVLCWLFMPIGLQLHLINHALPGLPDYTLLYLFLFAAATAFWLMFLIALEVLILLIEICLKRKAVKPQSKWVEIDGEYKNYTVFKCHRLSLLFRIRKSSAPSED</sequence>